<sequence>MKKKLAIGILAGAIILGGAGTFAFAAANEDANGNGLVNFGQMKPFMEKMHPNLSTKELKDMYNACHGEGGMMENGNFGGMMNGNTEGMMNNL</sequence>
<feature type="signal peptide" evidence="1">
    <location>
        <begin position="1"/>
        <end position="25"/>
    </location>
</feature>
<keyword evidence="3" id="KW-1185">Reference proteome</keyword>
<dbReference type="InterPro" id="IPR011992">
    <property type="entry name" value="EF-hand-dom_pair"/>
</dbReference>
<reference evidence="2 3" key="1">
    <citation type="submission" date="2020-08" db="EMBL/GenBank/DDBJ databases">
        <title>Genomic Encyclopedia of Type Strains, Phase IV (KMG-IV): sequencing the most valuable type-strain genomes for metagenomic binning, comparative biology and taxonomic classification.</title>
        <authorList>
            <person name="Goeker M."/>
        </authorList>
    </citation>
    <scope>NUCLEOTIDE SEQUENCE [LARGE SCALE GENOMIC DNA]</scope>
    <source>
        <strain evidence="2 3">DSM 5391</strain>
    </source>
</reference>
<keyword evidence="1" id="KW-0732">Signal</keyword>
<protein>
    <recommendedName>
        <fullName evidence="4">EF-hand domain-containing protein</fullName>
    </recommendedName>
</protein>
<gene>
    <name evidence="2" type="ORF">HNR53_001002</name>
</gene>
<proteinExistence type="predicted"/>
<organism evidence="2 3">
    <name type="scientific">Bacillus benzoevorans</name>
    <dbReference type="NCBI Taxonomy" id="1456"/>
    <lineage>
        <taxon>Bacteria</taxon>
        <taxon>Bacillati</taxon>
        <taxon>Bacillota</taxon>
        <taxon>Bacilli</taxon>
        <taxon>Bacillales</taxon>
        <taxon>Bacillaceae</taxon>
        <taxon>Bacillus</taxon>
    </lineage>
</organism>
<evidence type="ECO:0008006" key="4">
    <source>
        <dbReference type="Google" id="ProtNLM"/>
    </source>
</evidence>
<name>A0A7X0HP85_9BACI</name>
<dbReference type="AlphaFoldDB" id="A0A7X0HP85"/>
<evidence type="ECO:0000313" key="3">
    <source>
        <dbReference type="Proteomes" id="UP000531594"/>
    </source>
</evidence>
<dbReference type="Proteomes" id="UP000531594">
    <property type="component" value="Unassembled WGS sequence"/>
</dbReference>
<dbReference type="EMBL" id="JACHGK010000002">
    <property type="protein sequence ID" value="MBB6444394.1"/>
    <property type="molecule type" value="Genomic_DNA"/>
</dbReference>
<accession>A0A7X0HP85</accession>
<dbReference type="RefSeq" id="WP_184523406.1">
    <property type="nucleotide sequence ID" value="NZ_JACHGK010000002.1"/>
</dbReference>
<feature type="chain" id="PRO_5031212911" description="EF-hand domain-containing protein" evidence="1">
    <location>
        <begin position="26"/>
        <end position="92"/>
    </location>
</feature>
<dbReference type="SUPFAM" id="SSF47473">
    <property type="entry name" value="EF-hand"/>
    <property type="match status" value="1"/>
</dbReference>
<evidence type="ECO:0000256" key="1">
    <source>
        <dbReference type="SAM" id="SignalP"/>
    </source>
</evidence>
<evidence type="ECO:0000313" key="2">
    <source>
        <dbReference type="EMBL" id="MBB6444394.1"/>
    </source>
</evidence>
<comment type="caution">
    <text evidence="2">The sequence shown here is derived from an EMBL/GenBank/DDBJ whole genome shotgun (WGS) entry which is preliminary data.</text>
</comment>